<dbReference type="InterPro" id="IPR045114">
    <property type="entry name" value="Csn12-like"/>
</dbReference>
<keyword evidence="3" id="KW-1185">Reference proteome</keyword>
<dbReference type="GO" id="GO:0003690">
    <property type="term" value="F:double-stranded DNA binding"/>
    <property type="evidence" value="ECO:0007669"/>
    <property type="project" value="InterPro"/>
</dbReference>
<gene>
    <name evidence="2" type="ORF">DAKH74_045980</name>
</gene>
<dbReference type="Pfam" id="PF01399">
    <property type="entry name" value="PCI"/>
    <property type="match status" value="1"/>
</dbReference>
<dbReference type="EMBL" id="BTGD01000018">
    <property type="protein sequence ID" value="GMM57982.1"/>
    <property type="molecule type" value="Genomic_DNA"/>
</dbReference>
<evidence type="ECO:0000313" key="2">
    <source>
        <dbReference type="EMBL" id="GMM57982.1"/>
    </source>
</evidence>
<evidence type="ECO:0000313" key="3">
    <source>
        <dbReference type="Proteomes" id="UP001377567"/>
    </source>
</evidence>
<reference evidence="2 3" key="1">
    <citation type="journal article" date="2023" name="Elife">
        <title>Identification of key yeast species and microbe-microbe interactions impacting larval growth of Drosophila in the wild.</title>
        <authorList>
            <person name="Mure A."/>
            <person name="Sugiura Y."/>
            <person name="Maeda R."/>
            <person name="Honda K."/>
            <person name="Sakurai N."/>
            <person name="Takahashi Y."/>
            <person name="Watada M."/>
            <person name="Katoh T."/>
            <person name="Gotoh A."/>
            <person name="Gotoh Y."/>
            <person name="Taniguchi I."/>
            <person name="Nakamura K."/>
            <person name="Hayashi T."/>
            <person name="Katayama T."/>
            <person name="Uemura T."/>
            <person name="Hattori Y."/>
        </authorList>
    </citation>
    <scope>NUCLEOTIDE SEQUENCE [LARGE SCALE GENOMIC DNA]</scope>
    <source>
        <strain evidence="2 3">KH-74</strain>
    </source>
</reference>
<evidence type="ECO:0000259" key="1">
    <source>
        <dbReference type="PROSITE" id="PS50250"/>
    </source>
</evidence>
<dbReference type="Proteomes" id="UP001377567">
    <property type="component" value="Unassembled WGS sequence"/>
</dbReference>
<dbReference type="PANTHER" id="PTHR12732:SF8">
    <property type="entry name" value="NUCLEAR MRNA EXPORT PROTEIN THP1"/>
    <property type="match status" value="1"/>
</dbReference>
<dbReference type="SMART" id="SM00753">
    <property type="entry name" value="PAM"/>
    <property type="match status" value="1"/>
</dbReference>
<feature type="domain" description="PCI" evidence="1">
    <location>
        <begin position="227"/>
        <end position="437"/>
    </location>
</feature>
<dbReference type="AlphaFoldDB" id="A0AAV5S573"/>
<dbReference type="GO" id="GO:0003723">
    <property type="term" value="F:RNA binding"/>
    <property type="evidence" value="ECO:0007669"/>
    <property type="project" value="InterPro"/>
</dbReference>
<dbReference type="GO" id="GO:0006368">
    <property type="term" value="P:transcription elongation by RNA polymerase II"/>
    <property type="evidence" value="ECO:0007669"/>
    <property type="project" value="TreeGrafter"/>
</dbReference>
<protein>
    <submittedName>
        <fullName evidence="2">Thp1 protein</fullName>
    </submittedName>
</protein>
<dbReference type="GO" id="GO:0000973">
    <property type="term" value="P:post-transcriptional tethering of RNA polymerase II gene DNA at nuclear periphery"/>
    <property type="evidence" value="ECO:0007669"/>
    <property type="project" value="TreeGrafter"/>
</dbReference>
<accession>A0AAV5S573</accession>
<dbReference type="GO" id="GO:0070390">
    <property type="term" value="C:transcription export complex 2"/>
    <property type="evidence" value="ECO:0007669"/>
    <property type="project" value="TreeGrafter"/>
</dbReference>
<name>A0AAV5S573_MAUHU</name>
<dbReference type="PANTHER" id="PTHR12732">
    <property type="entry name" value="UNCHARACTERIZED PROTEASOME COMPONENT REGION PCI-CONTAINING"/>
    <property type="match status" value="1"/>
</dbReference>
<sequence length="464" mass="52094">MNYTLESLASDLQAQNYAVLSPDLAANGTLIAALQNSMASRHGGTDDKALGAFVDSQNFHGGRWTRFNIMVTSFLKLARDVNPWSAWDSCDVVFGFYADLSNCLLDDSYPCEPLVPLFLATTEHIIPLAVALDAHHAQLGLKRHQFLSHTSMVISKLFNSIKANSENRIDDFARLPQKQQILLYLVNRLNNIYFRMDAPQLCSNIFKNFRPKCSIPRFSLFPLRQQIEYRYLLGRYYLLNARISNAFVQLNDAFRSLIAVAKTSGSSPTLLRNVRRVLQFLVPTGILMGKMPRLSVVAEFDADLANVYSTLQQSIRAGNIQGINGWLRQHQQRLLEKNLLLVLLEKLPMVAYQHLVRRLVRDWSLANGVNRLPYDLVARALHTSIGSDDNSSTIDIFTGIHPGASAENVLVTLINLGYLRANCFPALRLCVFKKTGNLADILPPIAERIVGMFPLNSDDAWLDS</sequence>
<organism evidence="2 3">
    <name type="scientific">Maudiozyma humilis</name>
    <name type="common">Sour dough yeast</name>
    <name type="synonym">Kazachstania humilis</name>
    <dbReference type="NCBI Taxonomy" id="51915"/>
    <lineage>
        <taxon>Eukaryota</taxon>
        <taxon>Fungi</taxon>
        <taxon>Dikarya</taxon>
        <taxon>Ascomycota</taxon>
        <taxon>Saccharomycotina</taxon>
        <taxon>Saccharomycetes</taxon>
        <taxon>Saccharomycetales</taxon>
        <taxon>Saccharomycetaceae</taxon>
        <taxon>Maudiozyma</taxon>
    </lineage>
</organism>
<dbReference type="PROSITE" id="PS50250">
    <property type="entry name" value="PCI"/>
    <property type="match status" value="1"/>
</dbReference>
<comment type="caution">
    <text evidence="2">The sequence shown here is derived from an EMBL/GenBank/DDBJ whole genome shotgun (WGS) entry which is preliminary data.</text>
</comment>
<proteinExistence type="predicted"/>
<dbReference type="GO" id="GO:0016973">
    <property type="term" value="P:poly(A)+ mRNA export from nucleus"/>
    <property type="evidence" value="ECO:0007669"/>
    <property type="project" value="TreeGrafter"/>
</dbReference>
<dbReference type="InterPro" id="IPR000717">
    <property type="entry name" value="PCI_dom"/>
</dbReference>